<comment type="caution">
    <text evidence="7">The sequence shown here is derived from an EMBL/GenBank/DDBJ whole genome shotgun (WGS) entry which is preliminary data.</text>
</comment>
<keyword evidence="2 6" id="KW-0812">Transmembrane</keyword>
<dbReference type="Gene3D" id="1.20.1070.10">
    <property type="entry name" value="Rhodopsin 7-helix transmembrane proteins"/>
    <property type="match status" value="1"/>
</dbReference>
<evidence type="ECO:0000256" key="2">
    <source>
        <dbReference type="ARBA" id="ARBA00022692"/>
    </source>
</evidence>
<evidence type="ECO:0000256" key="5">
    <source>
        <dbReference type="SAM" id="MobiDB-lite"/>
    </source>
</evidence>
<evidence type="ECO:0000256" key="4">
    <source>
        <dbReference type="ARBA" id="ARBA00023136"/>
    </source>
</evidence>
<dbReference type="PANTHER" id="PTHR23112">
    <property type="entry name" value="G PROTEIN-COUPLED RECEPTOR 157-RELATED"/>
    <property type="match status" value="1"/>
</dbReference>
<gene>
    <name evidence="7" type="ORF">N7505_000807</name>
</gene>
<protein>
    <recommendedName>
        <fullName evidence="9">G-protein coupled receptors family 2 profile 2 domain-containing protein</fullName>
    </recommendedName>
</protein>
<evidence type="ECO:0000313" key="7">
    <source>
        <dbReference type="EMBL" id="KAJ5282827.1"/>
    </source>
</evidence>
<evidence type="ECO:0000256" key="6">
    <source>
        <dbReference type="SAM" id="Phobius"/>
    </source>
</evidence>
<dbReference type="Proteomes" id="UP001220256">
    <property type="component" value="Unassembled WGS sequence"/>
</dbReference>
<feature type="region of interest" description="Disordered" evidence="5">
    <location>
        <begin position="249"/>
        <end position="283"/>
    </location>
</feature>
<keyword evidence="4 6" id="KW-0472">Membrane</keyword>
<reference evidence="7 8" key="1">
    <citation type="journal article" date="2023" name="IMA Fungus">
        <title>Comparative genomic study of the Penicillium genus elucidates a diverse pangenome and 15 lateral gene transfer events.</title>
        <authorList>
            <person name="Petersen C."/>
            <person name="Sorensen T."/>
            <person name="Nielsen M.R."/>
            <person name="Sondergaard T.E."/>
            <person name="Sorensen J.L."/>
            <person name="Fitzpatrick D.A."/>
            <person name="Frisvad J.C."/>
            <person name="Nielsen K.L."/>
        </authorList>
    </citation>
    <scope>NUCLEOTIDE SEQUENCE [LARGE SCALE GENOMIC DNA]</scope>
    <source>
        <strain evidence="7 8">IBT 3361</strain>
    </source>
</reference>
<dbReference type="EMBL" id="JAPVEB010000001">
    <property type="protein sequence ID" value="KAJ5282827.1"/>
    <property type="molecule type" value="Genomic_DNA"/>
</dbReference>
<dbReference type="PANTHER" id="PTHR23112:SF0">
    <property type="entry name" value="TRANSMEMBRANE PROTEIN 116"/>
    <property type="match status" value="1"/>
</dbReference>
<proteinExistence type="predicted"/>
<feature type="transmembrane region" description="Helical" evidence="6">
    <location>
        <begin position="334"/>
        <end position="357"/>
    </location>
</feature>
<accession>A0ABQ8WVH2</accession>
<evidence type="ECO:0000256" key="1">
    <source>
        <dbReference type="ARBA" id="ARBA00004141"/>
    </source>
</evidence>
<comment type="subcellular location">
    <subcellularLocation>
        <location evidence="1">Membrane</location>
        <topology evidence="1">Multi-pass membrane protein</topology>
    </subcellularLocation>
</comment>
<evidence type="ECO:0000256" key="3">
    <source>
        <dbReference type="ARBA" id="ARBA00022989"/>
    </source>
</evidence>
<name>A0ABQ8WVH2_PENCH</name>
<sequence>MSHSPEELKGIAIAGRVSSVLSILGSFTIIGAFSLSRHFRSPIHRIIFFNSFYNLFDSVATMISTSGPAAGDTSSLCQFQGFALQMYVIGIGYCQSDVVRNVELTREKNRFPVADVLWTFAMALDTYLVVFHHFDTQSLRKLELKYIGVISTLSFIPAFVFLFIRGREKGPIYGDETIWCSIARSWMILRIIFYYAPVWLIIVIVLILYCLIGIEITRVRDEFKLSDDDHIALTSGNSASSVTTVEANSRRKPAFTPESTITSNTTEQNTMQRPYPPGRAPTIYQTPQQRRVSLRQYVIMPSLFFLAMLATWIAPTINRISEFVHRKHGTHSLLLAVSTLGSLRGFWNGVIFITIGMKGWKRRASERRMALRQVRWSFSMLQSPRWSIC</sequence>
<dbReference type="SUPFAM" id="SSF81321">
    <property type="entry name" value="Family A G protein-coupled receptor-like"/>
    <property type="match status" value="1"/>
</dbReference>
<feature type="compositionally biased region" description="Polar residues" evidence="5">
    <location>
        <begin position="257"/>
        <end position="272"/>
    </location>
</feature>
<evidence type="ECO:0000313" key="8">
    <source>
        <dbReference type="Proteomes" id="UP001220256"/>
    </source>
</evidence>
<keyword evidence="8" id="KW-1185">Reference proteome</keyword>
<feature type="transmembrane region" description="Helical" evidence="6">
    <location>
        <begin position="12"/>
        <end position="35"/>
    </location>
</feature>
<feature type="transmembrane region" description="Helical" evidence="6">
    <location>
        <begin position="192"/>
        <end position="214"/>
    </location>
</feature>
<keyword evidence="3 6" id="KW-1133">Transmembrane helix</keyword>
<organism evidence="7 8">
    <name type="scientific">Penicillium chrysogenum</name>
    <name type="common">Penicillium notatum</name>
    <dbReference type="NCBI Taxonomy" id="5076"/>
    <lineage>
        <taxon>Eukaryota</taxon>
        <taxon>Fungi</taxon>
        <taxon>Dikarya</taxon>
        <taxon>Ascomycota</taxon>
        <taxon>Pezizomycotina</taxon>
        <taxon>Eurotiomycetes</taxon>
        <taxon>Eurotiomycetidae</taxon>
        <taxon>Eurotiales</taxon>
        <taxon>Aspergillaceae</taxon>
        <taxon>Penicillium</taxon>
        <taxon>Penicillium chrysogenum species complex</taxon>
    </lineage>
</organism>
<feature type="transmembrane region" description="Helical" evidence="6">
    <location>
        <begin position="297"/>
        <end position="314"/>
    </location>
</feature>
<feature type="transmembrane region" description="Helical" evidence="6">
    <location>
        <begin position="146"/>
        <end position="164"/>
    </location>
</feature>
<evidence type="ECO:0008006" key="9">
    <source>
        <dbReference type="Google" id="ProtNLM"/>
    </source>
</evidence>